<dbReference type="Proteomes" id="UP000235388">
    <property type="component" value="Unassembled WGS sequence"/>
</dbReference>
<organism evidence="1 3">
    <name type="scientific">Puccinia coronata f. sp. avenae</name>
    <dbReference type="NCBI Taxonomy" id="200324"/>
    <lineage>
        <taxon>Eukaryota</taxon>
        <taxon>Fungi</taxon>
        <taxon>Dikarya</taxon>
        <taxon>Basidiomycota</taxon>
        <taxon>Pucciniomycotina</taxon>
        <taxon>Pucciniomycetes</taxon>
        <taxon>Pucciniales</taxon>
        <taxon>Pucciniaceae</taxon>
        <taxon>Puccinia</taxon>
    </lineage>
</organism>
<comment type="caution">
    <text evidence="1">The sequence shown here is derived from an EMBL/GenBank/DDBJ whole genome shotgun (WGS) entry which is preliminary data.</text>
</comment>
<keyword evidence="3" id="KW-1185">Reference proteome</keyword>
<dbReference type="EMBL" id="PGCJ01000369">
    <property type="protein sequence ID" value="PLW30675.1"/>
    <property type="molecule type" value="Genomic_DNA"/>
</dbReference>
<reference evidence="1 3" key="1">
    <citation type="submission" date="2017-11" db="EMBL/GenBank/DDBJ databases">
        <title>De novo assembly and phasing of dikaryotic genomes from two isolates of Puccinia coronata f. sp. avenae, the causal agent of oat crown rust.</title>
        <authorList>
            <person name="Miller M.E."/>
            <person name="Zhang Y."/>
            <person name="Omidvar V."/>
            <person name="Sperschneider J."/>
            <person name="Schwessinger B."/>
            <person name="Raley C."/>
            <person name="Palmer J.M."/>
            <person name="Garnica D."/>
            <person name="Upadhyaya N."/>
            <person name="Rathjen J."/>
            <person name="Taylor J.M."/>
            <person name="Park R.F."/>
            <person name="Dodds P.N."/>
            <person name="Hirsch C.D."/>
            <person name="Kianian S.F."/>
            <person name="Figueroa M."/>
        </authorList>
    </citation>
    <scope>NUCLEOTIDE SEQUENCE [LARGE SCALE GENOMIC DNA]</scope>
    <source>
        <strain evidence="1">12NC29</strain>
    </source>
</reference>
<dbReference type="EMBL" id="PGCJ01000614">
    <property type="protein sequence ID" value="PLW25469.1"/>
    <property type="molecule type" value="Genomic_DNA"/>
</dbReference>
<gene>
    <name evidence="2" type="ORF">PCANC_18692</name>
    <name evidence="1" type="ORF">PCANC_27019</name>
</gene>
<dbReference type="AlphaFoldDB" id="A0A2N5TJ04"/>
<name>A0A2N5TJ04_9BASI</name>
<protein>
    <submittedName>
        <fullName evidence="1">Uncharacterized protein</fullName>
    </submittedName>
</protein>
<accession>A0A2N5TJ04</accession>
<sequence>MGDGVGGKVLMRWCHQRWNAQDNQLSKRERDDTVNPRLHAVLPWGDVLAPGKRLVPARQGITPCQADTSLYQPAEELLLSKQVQAGTSQQYQPAEELLLGKQVQASTCSASQYTLVPEGAIPWRAGASRYLLAEE</sequence>
<evidence type="ECO:0000313" key="2">
    <source>
        <dbReference type="EMBL" id="PLW30675.1"/>
    </source>
</evidence>
<proteinExistence type="predicted"/>
<evidence type="ECO:0000313" key="3">
    <source>
        <dbReference type="Proteomes" id="UP000235388"/>
    </source>
</evidence>
<evidence type="ECO:0000313" key="1">
    <source>
        <dbReference type="EMBL" id="PLW25469.1"/>
    </source>
</evidence>